<dbReference type="RefSeq" id="WP_136735142.1">
    <property type="nucleotide sequence ID" value="NZ_SWDB01000010.1"/>
</dbReference>
<feature type="chain" id="PRO_5020354171" description="PEP-CTERM sorting domain-containing protein" evidence="1">
    <location>
        <begin position="26"/>
        <end position="212"/>
    </location>
</feature>
<name>A0A4U1B6G6_9GAMM</name>
<dbReference type="AlphaFoldDB" id="A0A4U1B6G6"/>
<reference evidence="2 3" key="1">
    <citation type="submission" date="2019-04" db="EMBL/GenBank/DDBJ databases">
        <title>Thalassotalea guangxiensis sp. nov., isolated from sediment of the coastal wetland.</title>
        <authorList>
            <person name="Zheng S."/>
            <person name="Zhang D."/>
        </authorList>
    </citation>
    <scope>NUCLEOTIDE SEQUENCE [LARGE SCALE GENOMIC DNA]</scope>
    <source>
        <strain evidence="2 3">ZS-4</strain>
    </source>
</reference>
<sequence length="212" mass="22863">MARILSLLKISFLTLLLSLPITANAELIKLLDFTETAEEDEGPVSGVFTFENLLGIEGFNVTFTTNTGANHWLDSGSGLGICPLDDCNNNPEDNINVGEGIIFTFTLDGSPFIVEDFTLLFVGHENEGGIVTSRVEKSPGAFVIVSNKQPMFTFLGTTDTYPMSIVSGELYLGSIWIDDSLLPPQSIPEPGNLLLFLSALCGLILSTKLKVV</sequence>
<comment type="caution">
    <text evidence="2">The sequence shown here is derived from an EMBL/GenBank/DDBJ whole genome shotgun (WGS) entry which is preliminary data.</text>
</comment>
<dbReference type="OrthoDB" id="9833060at2"/>
<organism evidence="2 3">
    <name type="scientific">Thalassotalea mangrovi</name>
    <dbReference type="NCBI Taxonomy" id="2572245"/>
    <lineage>
        <taxon>Bacteria</taxon>
        <taxon>Pseudomonadati</taxon>
        <taxon>Pseudomonadota</taxon>
        <taxon>Gammaproteobacteria</taxon>
        <taxon>Alteromonadales</taxon>
        <taxon>Colwelliaceae</taxon>
        <taxon>Thalassotalea</taxon>
    </lineage>
</organism>
<evidence type="ECO:0000256" key="1">
    <source>
        <dbReference type="SAM" id="SignalP"/>
    </source>
</evidence>
<dbReference type="EMBL" id="SWDB01000010">
    <property type="protein sequence ID" value="TKB46134.1"/>
    <property type="molecule type" value="Genomic_DNA"/>
</dbReference>
<proteinExistence type="predicted"/>
<evidence type="ECO:0008006" key="4">
    <source>
        <dbReference type="Google" id="ProtNLM"/>
    </source>
</evidence>
<feature type="signal peptide" evidence="1">
    <location>
        <begin position="1"/>
        <end position="25"/>
    </location>
</feature>
<evidence type="ECO:0000313" key="2">
    <source>
        <dbReference type="EMBL" id="TKB46134.1"/>
    </source>
</evidence>
<keyword evidence="1" id="KW-0732">Signal</keyword>
<gene>
    <name evidence="2" type="ORF">E8M12_05770</name>
</gene>
<dbReference type="Proteomes" id="UP000307999">
    <property type="component" value="Unassembled WGS sequence"/>
</dbReference>
<evidence type="ECO:0000313" key="3">
    <source>
        <dbReference type="Proteomes" id="UP000307999"/>
    </source>
</evidence>
<keyword evidence="3" id="KW-1185">Reference proteome</keyword>
<accession>A0A4U1B6G6</accession>
<protein>
    <recommendedName>
        <fullName evidence="4">PEP-CTERM sorting domain-containing protein</fullName>
    </recommendedName>
</protein>